<dbReference type="Proteomes" id="UP000252118">
    <property type="component" value="Unassembled WGS sequence"/>
</dbReference>
<evidence type="ECO:0000313" key="1">
    <source>
        <dbReference type="EMBL" id="RBP02915.1"/>
    </source>
</evidence>
<accession>A0A366EN75</accession>
<organism evidence="1 2">
    <name type="scientific">Rossellomorea aquimaris</name>
    <dbReference type="NCBI Taxonomy" id="189382"/>
    <lineage>
        <taxon>Bacteria</taxon>
        <taxon>Bacillati</taxon>
        <taxon>Bacillota</taxon>
        <taxon>Bacilli</taxon>
        <taxon>Bacillales</taxon>
        <taxon>Bacillaceae</taxon>
        <taxon>Rossellomorea</taxon>
    </lineage>
</organism>
<comment type="caution">
    <text evidence="1">The sequence shown here is derived from an EMBL/GenBank/DDBJ whole genome shotgun (WGS) entry which is preliminary data.</text>
</comment>
<gene>
    <name evidence="1" type="ORF">DET59_11112</name>
</gene>
<sequence length="46" mass="4888">MNGGLGSDIRKLKSVCRGQTLVGIKNGASYGEGTISISSYFEYLDT</sequence>
<protein>
    <submittedName>
        <fullName evidence="1">Uncharacterized protein</fullName>
    </submittedName>
</protein>
<evidence type="ECO:0000313" key="2">
    <source>
        <dbReference type="Proteomes" id="UP000252118"/>
    </source>
</evidence>
<dbReference type="AlphaFoldDB" id="A0A366EN75"/>
<proteinExistence type="predicted"/>
<name>A0A366EN75_9BACI</name>
<reference evidence="1 2" key="1">
    <citation type="submission" date="2018-06" db="EMBL/GenBank/DDBJ databases">
        <title>Freshwater and sediment microbial communities from various areas in North America, analyzing microbe dynamics in response to fracking.</title>
        <authorList>
            <person name="Lamendella R."/>
        </authorList>
    </citation>
    <scope>NUCLEOTIDE SEQUENCE [LARGE SCALE GENOMIC DNA]</scope>
    <source>
        <strain evidence="1 2">97B</strain>
    </source>
</reference>
<dbReference type="EMBL" id="QNRJ01000011">
    <property type="protein sequence ID" value="RBP02915.1"/>
    <property type="molecule type" value="Genomic_DNA"/>
</dbReference>